<dbReference type="EMBL" id="LNZH02000217">
    <property type="protein sequence ID" value="OCB83834.1"/>
    <property type="molecule type" value="Genomic_DNA"/>
</dbReference>
<sequence length="330" mass="36577">MKALTDDSDCSLKSARPESSVETLYAVASPPFDGPGGDVILRTSDDVDFWVLKAILELASPVFKDMFSLPQPDNEGDAVQTPIIAVSESSATLDALLRLCYPVERPQLLKQDMSLIGDVLHAAQKYDVIVAIDFARRTLKNHAKTSGESALTVYAIACTLQLEEEAYIAATECLRWPVLETPVPQLMSMSGTDCYNLLDFHRRAGRATSDLFHQYDFLKYTCCGLYLSHHKCTSDAKSIQLHNGSSTYIYEWWAQSRLIIENSLKLAPLGFERIALAPIAETVKQHACADCKDQIVRGWDGVKEKMVVAIKEKVVEVSIISARCPDRALD</sequence>
<evidence type="ECO:0000313" key="3">
    <source>
        <dbReference type="Proteomes" id="UP000757232"/>
    </source>
</evidence>
<dbReference type="SUPFAM" id="SSF54695">
    <property type="entry name" value="POZ domain"/>
    <property type="match status" value="1"/>
</dbReference>
<feature type="domain" description="BTB" evidence="1">
    <location>
        <begin position="37"/>
        <end position="101"/>
    </location>
</feature>
<gene>
    <name evidence="2" type="ORF">A7U60_g9039</name>
</gene>
<evidence type="ECO:0000313" key="2">
    <source>
        <dbReference type="EMBL" id="OCB83834.1"/>
    </source>
</evidence>
<dbReference type="OrthoDB" id="3357985at2759"/>
<evidence type="ECO:0000259" key="1">
    <source>
        <dbReference type="PROSITE" id="PS50097"/>
    </source>
</evidence>
<dbReference type="InterPro" id="IPR000210">
    <property type="entry name" value="BTB/POZ_dom"/>
</dbReference>
<proteinExistence type="predicted"/>
<accession>A0A9Q5HQ52</accession>
<dbReference type="PROSITE" id="PS50097">
    <property type="entry name" value="BTB"/>
    <property type="match status" value="1"/>
</dbReference>
<keyword evidence="3" id="KW-1185">Reference proteome</keyword>
<dbReference type="Gene3D" id="3.30.710.10">
    <property type="entry name" value="Potassium Channel Kv1.1, Chain A"/>
    <property type="match status" value="1"/>
</dbReference>
<comment type="caution">
    <text evidence="2">The sequence shown here is derived from an EMBL/GenBank/DDBJ whole genome shotgun (WGS) entry which is preliminary data.</text>
</comment>
<dbReference type="Pfam" id="PF00651">
    <property type="entry name" value="BTB"/>
    <property type="match status" value="1"/>
</dbReference>
<organism evidence="2 3">
    <name type="scientific">Sanghuangporus baumii</name>
    <name type="common">Phellinus baumii</name>
    <dbReference type="NCBI Taxonomy" id="108892"/>
    <lineage>
        <taxon>Eukaryota</taxon>
        <taxon>Fungi</taxon>
        <taxon>Dikarya</taxon>
        <taxon>Basidiomycota</taxon>
        <taxon>Agaricomycotina</taxon>
        <taxon>Agaricomycetes</taxon>
        <taxon>Hymenochaetales</taxon>
        <taxon>Hymenochaetaceae</taxon>
        <taxon>Sanghuangporus</taxon>
    </lineage>
</organism>
<dbReference type="AlphaFoldDB" id="A0A9Q5HQ52"/>
<dbReference type="Proteomes" id="UP000757232">
    <property type="component" value="Unassembled WGS sequence"/>
</dbReference>
<dbReference type="SMART" id="SM00225">
    <property type="entry name" value="BTB"/>
    <property type="match status" value="1"/>
</dbReference>
<dbReference type="CDD" id="cd18186">
    <property type="entry name" value="BTB_POZ_ZBTB_KLHL-like"/>
    <property type="match status" value="1"/>
</dbReference>
<name>A0A9Q5HQ52_SANBA</name>
<dbReference type="InterPro" id="IPR011333">
    <property type="entry name" value="SKP1/BTB/POZ_sf"/>
</dbReference>
<reference evidence="2" key="1">
    <citation type="submission" date="2016-06" db="EMBL/GenBank/DDBJ databases">
        <title>Draft Genome sequence of the fungus Inonotus baumii.</title>
        <authorList>
            <person name="Zhu H."/>
            <person name="Lin W."/>
        </authorList>
    </citation>
    <scope>NUCLEOTIDE SEQUENCE</scope>
    <source>
        <strain evidence="2">821</strain>
    </source>
</reference>
<protein>
    <recommendedName>
        <fullName evidence="1">BTB domain-containing protein</fullName>
    </recommendedName>
</protein>